<keyword evidence="2" id="KW-0812">Transmembrane</keyword>
<evidence type="ECO:0000256" key="1">
    <source>
        <dbReference type="SAM" id="MobiDB-lite"/>
    </source>
</evidence>
<dbReference type="AlphaFoldDB" id="A0AAN8MB98"/>
<evidence type="ECO:0000256" key="2">
    <source>
        <dbReference type="SAM" id="Phobius"/>
    </source>
</evidence>
<dbReference type="EMBL" id="JAGTTL010000002">
    <property type="protein sequence ID" value="KAK6326604.1"/>
    <property type="molecule type" value="Genomic_DNA"/>
</dbReference>
<protein>
    <submittedName>
        <fullName evidence="3">Uncharacterized protein</fullName>
    </submittedName>
</protein>
<feature type="transmembrane region" description="Helical" evidence="2">
    <location>
        <begin position="22"/>
        <end position="47"/>
    </location>
</feature>
<dbReference type="Proteomes" id="UP001356427">
    <property type="component" value="Unassembled WGS sequence"/>
</dbReference>
<keyword evidence="2" id="KW-0472">Membrane</keyword>
<gene>
    <name evidence="3" type="ORF">J4Q44_G00022490</name>
</gene>
<keyword evidence="2" id="KW-1133">Transmembrane helix</keyword>
<reference evidence="3 4" key="1">
    <citation type="submission" date="2021-04" db="EMBL/GenBank/DDBJ databases">
        <authorList>
            <person name="De Guttry C."/>
            <person name="Zahm M."/>
            <person name="Klopp C."/>
            <person name="Cabau C."/>
            <person name="Louis A."/>
            <person name="Berthelot C."/>
            <person name="Parey E."/>
            <person name="Roest Crollius H."/>
            <person name="Montfort J."/>
            <person name="Robinson-Rechavi M."/>
            <person name="Bucao C."/>
            <person name="Bouchez O."/>
            <person name="Gislard M."/>
            <person name="Lluch J."/>
            <person name="Milhes M."/>
            <person name="Lampietro C."/>
            <person name="Lopez Roques C."/>
            <person name="Donnadieu C."/>
            <person name="Braasch I."/>
            <person name="Desvignes T."/>
            <person name="Postlethwait J."/>
            <person name="Bobe J."/>
            <person name="Wedekind C."/>
            <person name="Guiguen Y."/>
        </authorList>
    </citation>
    <scope>NUCLEOTIDE SEQUENCE [LARGE SCALE GENOMIC DNA]</scope>
    <source>
        <strain evidence="3">Cs_M1</strain>
        <tissue evidence="3">Blood</tissue>
    </source>
</reference>
<feature type="compositionally biased region" description="Basic and acidic residues" evidence="1">
    <location>
        <begin position="77"/>
        <end position="87"/>
    </location>
</feature>
<sequence>MPATHRAMPPCPSLCPQMDKMLMLYVSIGIAALVVVVILIPMSACLLTKNGSCRSDQPVTSKQDVDTAKGAFLDPSTSRKEQKDSSSEIHTNYYTNDHLYGNMEAEEDGDPYESVGGDDAVYANL</sequence>
<keyword evidence="4" id="KW-1185">Reference proteome</keyword>
<feature type="compositionally biased region" description="Polar residues" evidence="1">
    <location>
        <begin position="50"/>
        <end position="62"/>
    </location>
</feature>
<comment type="caution">
    <text evidence="3">The sequence shown here is derived from an EMBL/GenBank/DDBJ whole genome shotgun (WGS) entry which is preliminary data.</text>
</comment>
<feature type="region of interest" description="Disordered" evidence="1">
    <location>
        <begin position="50"/>
        <end position="125"/>
    </location>
</feature>
<accession>A0AAN8MB98</accession>
<proteinExistence type="predicted"/>
<evidence type="ECO:0000313" key="3">
    <source>
        <dbReference type="EMBL" id="KAK6326604.1"/>
    </source>
</evidence>
<evidence type="ECO:0000313" key="4">
    <source>
        <dbReference type="Proteomes" id="UP001356427"/>
    </source>
</evidence>
<organism evidence="3 4">
    <name type="scientific">Coregonus suidteri</name>
    <dbReference type="NCBI Taxonomy" id="861788"/>
    <lineage>
        <taxon>Eukaryota</taxon>
        <taxon>Metazoa</taxon>
        <taxon>Chordata</taxon>
        <taxon>Craniata</taxon>
        <taxon>Vertebrata</taxon>
        <taxon>Euteleostomi</taxon>
        <taxon>Actinopterygii</taxon>
        <taxon>Neopterygii</taxon>
        <taxon>Teleostei</taxon>
        <taxon>Protacanthopterygii</taxon>
        <taxon>Salmoniformes</taxon>
        <taxon>Salmonidae</taxon>
        <taxon>Coregoninae</taxon>
        <taxon>Coregonus</taxon>
    </lineage>
</organism>
<name>A0AAN8MB98_9TELE</name>